<protein>
    <submittedName>
        <fullName evidence="1">Uncharacterized protein</fullName>
    </submittedName>
</protein>
<comment type="caution">
    <text evidence="1">The sequence shown here is derived from an EMBL/GenBank/DDBJ whole genome shotgun (WGS) entry which is preliminary data.</text>
</comment>
<organism evidence="1">
    <name type="scientific">marine sediment metagenome</name>
    <dbReference type="NCBI Taxonomy" id="412755"/>
    <lineage>
        <taxon>unclassified sequences</taxon>
        <taxon>metagenomes</taxon>
        <taxon>ecological metagenomes</taxon>
    </lineage>
</organism>
<gene>
    <name evidence="1" type="ORF">LCGC14_1194530</name>
</gene>
<reference evidence="1" key="1">
    <citation type="journal article" date="2015" name="Nature">
        <title>Complex archaea that bridge the gap between prokaryotes and eukaryotes.</title>
        <authorList>
            <person name="Spang A."/>
            <person name="Saw J.H."/>
            <person name="Jorgensen S.L."/>
            <person name="Zaremba-Niedzwiedzka K."/>
            <person name="Martijn J."/>
            <person name="Lind A.E."/>
            <person name="van Eijk R."/>
            <person name="Schleper C."/>
            <person name="Guy L."/>
            <person name="Ettema T.J."/>
        </authorList>
    </citation>
    <scope>NUCLEOTIDE SEQUENCE</scope>
</reference>
<name>A0A0F9PNT4_9ZZZZ</name>
<dbReference type="AlphaFoldDB" id="A0A0F9PNT4"/>
<evidence type="ECO:0000313" key="1">
    <source>
        <dbReference type="EMBL" id="KKM94827.1"/>
    </source>
</evidence>
<dbReference type="EMBL" id="LAZR01006090">
    <property type="protein sequence ID" value="KKM94827.1"/>
    <property type="molecule type" value="Genomic_DNA"/>
</dbReference>
<proteinExistence type="predicted"/>
<sequence length="113" mass="12831">MLHYRMEGTEYALVDEHDRVHWAGEDIAVAFTYCPGEQGIEGTLHKHGSPDKVNAWADKSRKKFIDAGHLDMANEIVVVSGKISLEDLNKIIEISGYVGTWYKRLQKESQNEN</sequence>
<accession>A0A0F9PNT4</accession>